<reference evidence="2 3" key="1">
    <citation type="journal article" date="2019" name="Sci. Rep.">
        <title>Orb-weaving spider Araneus ventricosus genome elucidates the spidroin gene catalogue.</title>
        <authorList>
            <person name="Kono N."/>
            <person name="Nakamura H."/>
            <person name="Ohtoshi R."/>
            <person name="Moran D.A.P."/>
            <person name="Shinohara A."/>
            <person name="Yoshida Y."/>
            <person name="Fujiwara M."/>
            <person name="Mori M."/>
            <person name="Tomita M."/>
            <person name="Arakawa K."/>
        </authorList>
    </citation>
    <scope>NUCLEOTIDE SEQUENCE [LARGE SCALE GENOMIC DNA]</scope>
</reference>
<sequence>MSVCRKFYSRERERIATSKGRLRGIQGFDREGATRTEMTSTTLINNLENGRLLQGHGKAPLRVKGETVSDQLPKNNFSKTSLSMPNQFPPFFISRKTALIGILNMMFIVGQCVPFNPGPFFNNDFDYKASSINSGDSQNNYPIERLSTEKYKSPTDDDKYLSVEKREISGLNTDSSFKSESPEPAESLFLRIRKRDDDEESSPQPESDENEEEPKAESGKNEEEPKPESGGNEEEPKPESGENEEKPKPESGGNEESPAQEQNEEKPDDQEEGLIPPPSKESLPPEPVEEEESSTSNLEEPPVLPTSNQEDMPFSKNKDTSEEDFVFQKKPLSFGVL</sequence>
<feature type="compositionally biased region" description="Basic and acidic residues" evidence="1">
    <location>
        <begin position="146"/>
        <end position="161"/>
    </location>
</feature>
<gene>
    <name evidence="2" type="ORF">AVEN_178720_1</name>
</gene>
<comment type="caution">
    <text evidence="2">The sequence shown here is derived from an EMBL/GenBank/DDBJ whole genome shotgun (WGS) entry which is preliminary data.</text>
</comment>
<feature type="compositionally biased region" description="Basic and acidic residues" evidence="1">
    <location>
        <begin position="234"/>
        <end position="249"/>
    </location>
</feature>
<evidence type="ECO:0000256" key="1">
    <source>
        <dbReference type="SAM" id="MobiDB-lite"/>
    </source>
</evidence>
<evidence type="ECO:0000313" key="3">
    <source>
        <dbReference type="Proteomes" id="UP000499080"/>
    </source>
</evidence>
<feature type="compositionally biased region" description="Acidic residues" evidence="1">
    <location>
        <begin position="197"/>
        <end position="212"/>
    </location>
</feature>
<dbReference type="EMBL" id="BGPR01044181">
    <property type="protein sequence ID" value="GBO20903.1"/>
    <property type="molecule type" value="Genomic_DNA"/>
</dbReference>
<dbReference type="Proteomes" id="UP000499080">
    <property type="component" value="Unassembled WGS sequence"/>
</dbReference>
<feature type="region of interest" description="Disordered" evidence="1">
    <location>
        <begin position="132"/>
        <end position="161"/>
    </location>
</feature>
<feature type="compositionally biased region" description="Polar residues" evidence="1">
    <location>
        <begin position="132"/>
        <end position="141"/>
    </location>
</feature>
<feature type="compositionally biased region" description="Basic and acidic residues" evidence="1">
    <location>
        <begin position="213"/>
        <end position="227"/>
    </location>
</feature>
<name>A0A4Y2V6I7_ARAVE</name>
<feature type="region of interest" description="Disordered" evidence="1">
    <location>
        <begin position="193"/>
        <end position="337"/>
    </location>
</feature>
<proteinExistence type="predicted"/>
<protein>
    <submittedName>
        <fullName evidence="2">Uncharacterized protein</fullName>
    </submittedName>
</protein>
<accession>A0A4Y2V6I7</accession>
<keyword evidence="3" id="KW-1185">Reference proteome</keyword>
<feature type="non-terminal residue" evidence="2">
    <location>
        <position position="337"/>
    </location>
</feature>
<organism evidence="2 3">
    <name type="scientific">Araneus ventricosus</name>
    <name type="common">Orbweaver spider</name>
    <name type="synonym">Epeira ventricosa</name>
    <dbReference type="NCBI Taxonomy" id="182803"/>
    <lineage>
        <taxon>Eukaryota</taxon>
        <taxon>Metazoa</taxon>
        <taxon>Ecdysozoa</taxon>
        <taxon>Arthropoda</taxon>
        <taxon>Chelicerata</taxon>
        <taxon>Arachnida</taxon>
        <taxon>Araneae</taxon>
        <taxon>Araneomorphae</taxon>
        <taxon>Entelegynae</taxon>
        <taxon>Araneoidea</taxon>
        <taxon>Araneidae</taxon>
        <taxon>Araneus</taxon>
    </lineage>
</organism>
<evidence type="ECO:0000313" key="2">
    <source>
        <dbReference type="EMBL" id="GBO20903.1"/>
    </source>
</evidence>
<dbReference type="AlphaFoldDB" id="A0A4Y2V6I7"/>